<dbReference type="OrthoDB" id="75839at2759"/>
<protein>
    <submittedName>
        <fullName evidence="1">Uncharacterized protein</fullName>
    </submittedName>
</protein>
<dbReference type="Proteomes" id="UP000198211">
    <property type="component" value="Unassembled WGS sequence"/>
</dbReference>
<reference evidence="2" key="1">
    <citation type="submission" date="2017-03" db="EMBL/GenBank/DDBJ databases">
        <title>Phytopthora megakarya and P. palmivora, two closely related causual agents of cacao black pod achieved similar genome size and gene model numbers by different mechanisms.</title>
        <authorList>
            <person name="Ali S."/>
            <person name="Shao J."/>
            <person name="Larry D.J."/>
            <person name="Kronmiller B."/>
            <person name="Shen D."/>
            <person name="Strem M.D."/>
            <person name="Melnick R.L."/>
            <person name="Guiltinan M.J."/>
            <person name="Tyler B.M."/>
            <person name="Meinhardt L.W."/>
            <person name="Bailey B.A."/>
        </authorList>
    </citation>
    <scope>NUCLEOTIDE SEQUENCE [LARGE SCALE GENOMIC DNA]</scope>
    <source>
        <strain evidence="2">zdho120</strain>
    </source>
</reference>
<name>A0A225V1G5_9STRA</name>
<proteinExistence type="predicted"/>
<dbReference type="AlphaFoldDB" id="A0A225V1G5"/>
<comment type="caution">
    <text evidence="1">The sequence shown here is derived from an EMBL/GenBank/DDBJ whole genome shotgun (WGS) entry which is preliminary data.</text>
</comment>
<accession>A0A225V1G5</accession>
<evidence type="ECO:0000313" key="1">
    <source>
        <dbReference type="EMBL" id="OWY99124.1"/>
    </source>
</evidence>
<keyword evidence="2" id="KW-1185">Reference proteome</keyword>
<evidence type="ECO:0000313" key="2">
    <source>
        <dbReference type="Proteomes" id="UP000198211"/>
    </source>
</evidence>
<dbReference type="EMBL" id="NBNE01008771">
    <property type="protein sequence ID" value="OWY99124.1"/>
    <property type="molecule type" value="Genomic_DNA"/>
</dbReference>
<sequence length="258" mass="28467">MTHPKTAGEIRSALDALNLDVVASYFDGDDDEINPYVVCERVSVEVFNEFVGDGEDLRIALRFLALDNGRIVIVDLPTTVHESTAEYFKHKFLTATGNSGESSMTASVVGRRNKEADATFGPMGSTHNRTAPPAPRTIADWVTLAVEVGRSQTWRSLEEAAEWWCDYSGVQYILLLKISPTCIQMQYALYDIAALGTLPAPTITGTFRRNTVEPDANVSFDMHRILSIPHGQALPFGVNEIAHVDLRIIMDLVIRNLG</sequence>
<gene>
    <name evidence="1" type="ORF">PHMEG_00029935</name>
</gene>
<dbReference type="STRING" id="4795.A0A225V1G5"/>
<organism evidence="1 2">
    <name type="scientific">Phytophthora megakarya</name>
    <dbReference type="NCBI Taxonomy" id="4795"/>
    <lineage>
        <taxon>Eukaryota</taxon>
        <taxon>Sar</taxon>
        <taxon>Stramenopiles</taxon>
        <taxon>Oomycota</taxon>
        <taxon>Peronosporomycetes</taxon>
        <taxon>Peronosporales</taxon>
        <taxon>Peronosporaceae</taxon>
        <taxon>Phytophthora</taxon>
    </lineage>
</organism>